<dbReference type="RefSeq" id="XP_055899327.1">
    <property type="nucleotide sequence ID" value="XM_056043352.1"/>
</dbReference>
<evidence type="ECO:0000256" key="1">
    <source>
        <dbReference type="ARBA" id="ARBA00002530"/>
    </source>
</evidence>
<feature type="compositionally biased region" description="Basic residues" evidence="6">
    <location>
        <begin position="1"/>
        <end position="14"/>
    </location>
</feature>
<dbReference type="SUPFAM" id="SSF88697">
    <property type="entry name" value="PUA domain-like"/>
    <property type="match status" value="1"/>
</dbReference>
<dbReference type="FunFam" id="3.10.590.10:FF:000003">
    <property type="entry name" value="Thymocyte nuclear protein 1"/>
    <property type="match status" value="1"/>
</dbReference>
<evidence type="ECO:0000256" key="2">
    <source>
        <dbReference type="ARBA" id="ARBA00004123"/>
    </source>
</evidence>
<comment type="subcellular location">
    <subcellularLocation>
        <location evidence="2">Nucleus</location>
    </subcellularLocation>
</comment>
<keyword evidence="4" id="KW-0597">Phosphoprotein</keyword>
<dbReference type="InterPro" id="IPR052181">
    <property type="entry name" value="5hmC_binding"/>
</dbReference>
<dbReference type="OrthoDB" id="41445at2759"/>
<dbReference type="Gene3D" id="3.10.590.10">
    <property type="entry name" value="ph1033 like domains"/>
    <property type="match status" value="1"/>
</dbReference>
<reference evidence="9 10" key="1">
    <citation type="submission" date="2025-04" db="UniProtKB">
        <authorList>
            <consortium name="RefSeq"/>
        </authorList>
    </citation>
    <scope>IDENTIFICATION</scope>
</reference>
<evidence type="ECO:0000313" key="10">
    <source>
        <dbReference type="RefSeq" id="XP_055899327.1"/>
    </source>
</evidence>
<keyword evidence="5" id="KW-0539">Nucleus</keyword>
<feature type="region of interest" description="Disordered" evidence="6">
    <location>
        <begin position="1"/>
        <end position="63"/>
    </location>
</feature>
<gene>
    <name evidence="9 10" type="primary">LOC106054679</name>
</gene>
<sequence>MPPKRASLKRKISHCHNDCDETNEQDVPESVGKTKKKSVTKAEKNNTTKSFPSEKSKSKPSACASQSYKHWLIKSEPNSRIENSVEMKFSFNDLQSSPNQTSSWDGVRNYQARNFLRDQMKPGQDVFFYHSNCKEPGIVGICQVVKEGYPDHTQFDSKNPHFDSSSQKDNPKWFMVDVKLVRPLKRFISLAELKGLHQEHLKSGGPLQKLGLFTRPRLSVQPITDEEWSYILELENKDA</sequence>
<feature type="compositionally biased region" description="Basic and acidic residues" evidence="6">
    <location>
        <begin position="40"/>
        <end position="57"/>
    </location>
</feature>
<evidence type="ECO:0000313" key="9">
    <source>
        <dbReference type="RefSeq" id="XP_055899326.1"/>
    </source>
</evidence>
<evidence type="ECO:0000256" key="4">
    <source>
        <dbReference type="ARBA" id="ARBA00022553"/>
    </source>
</evidence>
<accession>A0A9W3BIR9</accession>
<proteinExistence type="predicted"/>
<organism evidence="8 10">
    <name type="scientific">Biomphalaria glabrata</name>
    <name type="common">Bloodfluke planorb</name>
    <name type="synonym">Freshwater snail</name>
    <dbReference type="NCBI Taxonomy" id="6526"/>
    <lineage>
        <taxon>Eukaryota</taxon>
        <taxon>Metazoa</taxon>
        <taxon>Spiralia</taxon>
        <taxon>Lophotrochozoa</taxon>
        <taxon>Mollusca</taxon>
        <taxon>Gastropoda</taxon>
        <taxon>Heterobranchia</taxon>
        <taxon>Euthyneura</taxon>
        <taxon>Panpulmonata</taxon>
        <taxon>Hygrophila</taxon>
        <taxon>Lymnaeoidea</taxon>
        <taxon>Planorbidae</taxon>
        <taxon>Biomphalaria</taxon>
    </lineage>
</organism>
<evidence type="ECO:0000313" key="8">
    <source>
        <dbReference type="Proteomes" id="UP001165740"/>
    </source>
</evidence>
<evidence type="ECO:0000256" key="6">
    <source>
        <dbReference type="SAM" id="MobiDB-lite"/>
    </source>
</evidence>
<protein>
    <recommendedName>
        <fullName evidence="3">Thymocyte nuclear protein 1</fullName>
    </recommendedName>
</protein>
<evidence type="ECO:0000256" key="5">
    <source>
        <dbReference type="ARBA" id="ARBA00023242"/>
    </source>
</evidence>
<evidence type="ECO:0000256" key="3">
    <source>
        <dbReference type="ARBA" id="ARBA00014654"/>
    </source>
</evidence>
<evidence type="ECO:0000259" key="7">
    <source>
        <dbReference type="Pfam" id="PF01878"/>
    </source>
</evidence>
<dbReference type="InterPro" id="IPR015947">
    <property type="entry name" value="PUA-like_sf"/>
</dbReference>
<dbReference type="CDD" id="cd21133">
    <property type="entry name" value="EVE"/>
    <property type="match status" value="1"/>
</dbReference>
<feature type="domain" description="EVE" evidence="7">
    <location>
        <begin position="70"/>
        <end position="234"/>
    </location>
</feature>
<comment type="function">
    <text evidence="1">Specifically binds 5-hydroxymethylcytosine (5hmC), suggesting that it acts as a specific reader of 5hmC.</text>
</comment>
<dbReference type="RefSeq" id="XP_055899326.1">
    <property type="nucleotide sequence ID" value="XM_056043351.1"/>
</dbReference>
<dbReference type="PANTHER" id="PTHR14087:SF7">
    <property type="entry name" value="THYMOCYTE NUCLEAR PROTEIN 1"/>
    <property type="match status" value="1"/>
</dbReference>
<name>A0A9W3BIR9_BIOGL</name>
<dbReference type="PANTHER" id="PTHR14087">
    <property type="entry name" value="THYMOCYTE NUCLEAR PROTEIN 1"/>
    <property type="match status" value="1"/>
</dbReference>
<dbReference type="GeneID" id="106054679"/>
<dbReference type="OMA" id="DVQFIRM"/>
<dbReference type="AlphaFoldDB" id="A0A9W3BIR9"/>
<dbReference type="InterPro" id="IPR002740">
    <property type="entry name" value="EVE_domain"/>
</dbReference>
<keyword evidence="8" id="KW-1185">Reference proteome</keyword>
<dbReference type="InterPro" id="IPR047197">
    <property type="entry name" value="THYN1-like_EVE"/>
</dbReference>
<dbReference type="GO" id="GO:0005634">
    <property type="term" value="C:nucleus"/>
    <property type="evidence" value="ECO:0007669"/>
    <property type="project" value="UniProtKB-SubCell"/>
</dbReference>
<dbReference type="Pfam" id="PF01878">
    <property type="entry name" value="EVE"/>
    <property type="match status" value="1"/>
</dbReference>
<dbReference type="Proteomes" id="UP001165740">
    <property type="component" value="Chromosome 10"/>
</dbReference>